<reference evidence="1 2" key="1">
    <citation type="submission" date="2019-07" db="EMBL/GenBank/DDBJ databases">
        <title>Chromosome genome assembly for large yellow croaker.</title>
        <authorList>
            <person name="Xiao S."/>
        </authorList>
    </citation>
    <scope>NUCLEOTIDE SEQUENCE [LARGE SCALE GENOMIC DNA]</scope>
    <source>
        <strain evidence="1">JMULYC20181020</strain>
        <tissue evidence="1">Muscle</tissue>
    </source>
</reference>
<gene>
    <name evidence="1" type="ORF">D5F01_LYC06701</name>
</gene>
<dbReference type="PANTHER" id="PTHR31025:SF27">
    <property type="entry name" value="SI:CH211-193K19.2-RELATED"/>
    <property type="match status" value="1"/>
</dbReference>
<dbReference type="EMBL" id="REGW02000007">
    <property type="protein sequence ID" value="KAE8293765.1"/>
    <property type="molecule type" value="Genomic_DNA"/>
</dbReference>
<organism evidence="1 2">
    <name type="scientific">Larimichthys crocea</name>
    <name type="common">Large yellow croaker</name>
    <name type="synonym">Pseudosciaena crocea</name>
    <dbReference type="NCBI Taxonomy" id="215358"/>
    <lineage>
        <taxon>Eukaryota</taxon>
        <taxon>Metazoa</taxon>
        <taxon>Chordata</taxon>
        <taxon>Craniata</taxon>
        <taxon>Vertebrata</taxon>
        <taxon>Euteleostomi</taxon>
        <taxon>Actinopterygii</taxon>
        <taxon>Neopterygii</taxon>
        <taxon>Teleostei</taxon>
        <taxon>Neoteleostei</taxon>
        <taxon>Acanthomorphata</taxon>
        <taxon>Eupercaria</taxon>
        <taxon>Sciaenidae</taxon>
        <taxon>Larimichthys</taxon>
    </lineage>
</organism>
<keyword evidence="2" id="KW-1185">Reference proteome</keyword>
<proteinExistence type="predicted"/>
<accession>A0A6G0IQG2</accession>
<protein>
    <recommendedName>
        <fullName evidence="3">Sterile alpha motif domain-containing protein 3</fullName>
    </recommendedName>
</protein>
<sequence length="529" mass="59771">MAGSTPARLKVILGENNIEKLTLPNGIPESLEDLLGTIKTTFGLKDILRLQYMDQDFGNDFFNLNSTTELQNLGTIKVIHQQTNPPLISDLQSTSSLSISFESDDGASGASNDTIIVSSPESVSSRTQQWPEDFAIPQFSYDTELQLERGNTEYRVSQKMLTLSSRMLSDILKRVAEEIYRYKAYPEDAHFCTAAEALIKRHPCLKEPGSFNGCYGWKQRLKYKMANYRTQLKLQGCPELCVNSLKSKATTDTYPAKKVKKPKRSEANFYPSFPTGETLDSMEKVRLELLTEIGIRDNERVIENKMANTFAYRRHEVVNQEPSIQELKDRWPALFTQKEINTEFQRLMAVPLEGKFMAQLDMHSSQLIKVIRAKGGATRQKIANIMDTLDQTVDINHRRECVLKALTIFLGEDADGLIKEYLDCGADDVQRDLGQVTMAVFVIRKEGEGLQDPPADIGIVIEGVEVLHELTSVASACALLLGLIYALNLAYPKPFRFTFEVLQKIFMQLDQHKMSPKVQNLYIKLQSSQ</sequence>
<dbReference type="AlphaFoldDB" id="A0A6G0IQG2"/>
<comment type="caution">
    <text evidence="1">The sequence shown here is derived from an EMBL/GenBank/DDBJ whole genome shotgun (WGS) entry which is preliminary data.</text>
</comment>
<dbReference type="Proteomes" id="UP000424527">
    <property type="component" value="Unassembled WGS sequence"/>
</dbReference>
<evidence type="ECO:0000313" key="1">
    <source>
        <dbReference type="EMBL" id="KAE8293765.1"/>
    </source>
</evidence>
<evidence type="ECO:0000313" key="2">
    <source>
        <dbReference type="Proteomes" id="UP000424527"/>
    </source>
</evidence>
<name>A0A6G0IQG2_LARCR</name>
<evidence type="ECO:0008006" key="3">
    <source>
        <dbReference type="Google" id="ProtNLM"/>
    </source>
</evidence>
<dbReference type="PANTHER" id="PTHR31025">
    <property type="entry name" value="SI:CH211-196P9.1-RELATED"/>
    <property type="match status" value="1"/>
</dbReference>